<reference evidence="2 3" key="1">
    <citation type="submission" date="2016-10" db="EMBL/GenBank/DDBJ databases">
        <authorList>
            <person name="de Groot N.N."/>
        </authorList>
    </citation>
    <scope>NUCLEOTIDE SEQUENCE [LARGE SCALE GENOMIC DNA]</scope>
    <source>
        <strain evidence="2 3">CGMCC 4.5681</strain>
    </source>
</reference>
<evidence type="ECO:0000313" key="2">
    <source>
        <dbReference type="EMBL" id="SDK71701.1"/>
    </source>
</evidence>
<proteinExistence type="predicted"/>
<feature type="region of interest" description="Disordered" evidence="1">
    <location>
        <begin position="1"/>
        <end position="49"/>
    </location>
</feature>
<organism evidence="2 3">
    <name type="scientific">Nonomuraea maritima</name>
    <dbReference type="NCBI Taxonomy" id="683260"/>
    <lineage>
        <taxon>Bacteria</taxon>
        <taxon>Bacillati</taxon>
        <taxon>Actinomycetota</taxon>
        <taxon>Actinomycetes</taxon>
        <taxon>Streptosporangiales</taxon>
        <taxon>Streptosporangiaceae</taxon>
        <taxon>Nonomuraea</taxon>
    </lineage>
</organism>
<evidence type="ECO:0000256" key="1">
    <source>
        <dbReference type="SAM" id="MobiDB-lite"/>
    </source>
</evidence>
<dbReference type="Proteomes" id="UP000198683">
    <property type="component" value="Unassembled WGS sequence"/>
</dbReference>
<protein>
    <submittedName>
        <fullName evidence="2">Uncharacterized protein</fullName>
    </submittedName>
</protein>
<sequence length="243" mass="26327">MHHTHHHPLAPGTEPLPVPAKTSTARLSPITHRKHPPPHPCSTPHHPLTYAHHPLKVTIPLTVTTPLTHYPAHAHRPLSRHHPAHDLPRLRGRVQGGLTSTSGRTSGGAAATVPAATIARMRSAAAPSPTAREHSPRLSRSPPPAQTLALHDARHPLPQLHSPRHSPTPREGQPPVRRAAISWPRGREPPPATPKASPRPCVRHRRRTPLTGPTSHSRRRQRNPGAADGNAEVVDDVAGRQGR</sequence>
<dbReference type="EMBL" id="FNFB01000010">
    <property type="protein sequence ID" value="SDK71701.1"/>
    <property type="molecule type" value="Genomic_DNA"/>
</dbReference>
<feature type="region of interest" description="Disordered" evidence="1">
    <location>
        <begin position="157"/>
        <end position="176"/>
    </location>
</feature>
<feature type="region of interest" description="Disordered" evidence="1">
    <location>
        <begin position="181"/>
        <end position="243"/>
    </location>
</feature>
<dbReference type="AlphaFoldDB" id="A0A1G9E6F7"/>
<feature type="compositionally biased region" description="Low complexity" evidence="1">
    <location>
        <begin position="96"/>
        <end position="126"/>
    </location>
</feature>
<keyword evidence="3" id="KW-1185">Reference proteome</keyword>
<name>A0A1G9E6F7_9ACTN</name>
<feature type="region of interest" description="Disordered" evidence="1">
    <location>
        <begin position="73"/>
        <end position="148"/>
    </location>
</feature>
<evidence type="ECO:0000313" key="3">
    <source>
        <dbReference type="Proteomes" id="UP000198683"/>
    </source>
</evidence>
<gene>
    <name evidence="2" type="ORF">SAMN05421874_110148</name>
</gene>
<accession>A0A1G9E6F7</accession>
<feature type="compositionally biased region" description="Basic residues" evidence="1">
    <location>
        <begin position="73"/>
        <end position="83"/>
    </location>
</feature>